<name>A0AA39PYK6_9AGAR</name>
<dbReference type="EMBL" id="JAUEPU010000027">
    <property type="protein sequence ID" value="KAK0492925.1"/>
    <property type="molecule type" value="Genomic_DNA"/>
</dbReference>
<protein>
    <submittedName>
        <fullName evidence="1">Uncharacterized protein</fullName>
    </submittedName>
</protein>
<accession>A0AA39PYK6</accession>
<organism evidence="1 2">
    <name type="scientific">Armillaria luteobubalina</name>
    <dbReference type="NCBI Taxonomy" id="153913"/>
    <lineage>
        <taxon>Eukaryota</taxon>
        <taxon>Fungi</taxon>
        <taxon>Dikarya</taxon>
        <taxon>Basidiomycota</taxon>
        <taxon>Agaricomycotina</taxon>
        <taxon>Agaricomycetes</taxon>
        <taxon>Agaricomycetidae</taxon>
        <taxon>Agaricales</taxon>
        <taxon>Marasmiineae</taxon>
        <taxon>Physalacriaceae</taxon>
        <taxon>Armillaria</taxon>
    </lineage>
</organism>
<proteinExistence type="predicted"/>
<reference evidence="1" key="1">
    <citation type="submission" date="2023-06" db="EMBL/GenBank/DDBJ databases">
        <authorList>
            <consortium name="Lawrence Berkeley National Laboratory"/>
            <person name="Ahrendt S."/>
            <person name="Sahu N."/>
            <person name="Indic B."/>
            <person name="Wong-Bajracharya J."/>
            <person name="Merenyi Z."/>
            <person name="Ke H.-M."/>
            <person name="Monk M."/>
            <person name="Kocsube S."/>
            <person name="Drula E."/>
            <person name="Lipzen A."/>
            <person name="Balint B."/>
            <person name="Henrissat B."/>
            <person name="Andreopoulos B."/>
            <person name="Martin F.M."/>
            <person name="Harder C.B."/>
            <person name="Rigling D."/>
            <person name="Ford K.L."/>
            <person name="Foster G.D."/>
            <person name="Pangilinan J."/>
            <person name="Papanicolaou A."/>
            <person name="Barry K."/>
            <person name="LaButti K."/>
            <person name="Viragh M."/>
            <person name="Koriabine M."/>
            <person name="Yan M."/>
            <person name="Riley R."/>
            <person name="Champramary S."/>
            <person name="Plett K.L."/>
            <person name="Tsai I.J."/>
            <person name="Slot J."/>
            <person name="Sipos G."/>
            <person name="Plett J."/>
            <person name="Nagy L.G."/>
            <person name="Grigoriev I.V."/>
        </authorList>
    </citation>
    <scope>NUCLEOTIDE SEQUENCE</scope>
    <source>
        <strain evidence="1">HWK02</strain>
    </source>
</reference>
<dbReference type="AlphaFoldDB" id="A0AA39PYK6"/>
<evidence type="ECO:0000313" key="1">
    <source>
        <dbReference type="EMBL" id="KAK0492925.1"/>
    </source>
</evidence>
<gene>
    <name evidence="1" type="ORF">EDD18DRAFT_1108530</name>
</gene>
<dbReference type="Proteomes" id="UP001175228">
    <property type="component" value="Unassembled WGS sequence"/>
</dbReference>
<keyword evidence="2" id="KW-1185">Reference proteome</keyword>
<sequence length="319" mass="36245">MTTVSLPLSASTSDLKSAIQNSGGTPIPVSAHLLTHPGQRLQAVRTSLWWGRQMRKPCFYLHREDAFNAVYPSVPIKDTELGQSIVWDVYTHEDHSLTTTTGTRVFYLFWEADTPLPPASFVLTRPMPDIVTRVCTDELEEWEGGCGGWGWDGDEAEAEELFRVVEWGGVGWRLGSEWTREVPLMYEWWLSLLISTFTCGMRMAQKSLRDEGGIPAFSFQNHTQRGCNLNKVEPMDAVFVYKNGSRMMVDVSLREDRIKGQRWASAYIAIGYHRMPIYVAIKDDVECATSREGVQELRETTRSFEGFGEITPGAYPREW</sequence>
<evidence type="ECO:0000313" key="2">
    <source>
        <dbReference type="Proteomes" id="UP001175228"/>
    </source>
</evidence>
<comment type="caution">
    <text evidence="1">The sequence shown here is derived from an EMBL/GenBank/DDBJ whole genome shotgun (WGS) entry which is preliminary data.</text>
</comment>